<feature type="region of interest" description="Disordered" evidence="1">
    <location>
        <begin position="156"/>
        <end position="186"/>
    </location>
</feature>
<accession>A0A5B6WG03</accession>
<feature type="domain" description="Retrotransposon gag" evidence="2">
    <location>
        <begin position="67"/>
        <end position="111"/>
    </location>
</feature>
<comment type="caution">
    <text evidence="3">The sequence shown here is derived from an EMBL/GenBank/DDBJ whole genome shotgun (WGS) entry which is preliminary data.</text>
</comment>
<dbReference type="Proteomes" id="UP000325315">
    <property type="component" value="Unassembled WGS sequence"/>
</dbReference>
<dbReference type="AlphaFoldDB" id="A0A5B6WG03"/>
<proteinExistence type="predicted"/>
<protein>
    <submittedName>
        <fullName evidence="3">Putative alpha,alpha-trehalose-phosphate synthase [UDP-forming] 9</fullName>
    </submittedName>
</protein>
<name>A0A5B6WG03_9ROSI</name>
<evidence type="ECO:0000313" key="4">
    <source>
        <dbReference type="Proteomes" id="UP000325315"/>
    </source>
</evidence>
<sequence>MIGAFQCIAGVNHAAANRGLLLECLRTLGGKEFKGVKRADLTIVEYWLEGVEMILEQMACTNEKLGYIVSLLDGEAHRWWSMVQRSTTADRVTWDFFLETFRKKYMDSRKRVYLVAYNTEHFDELVVMAKVVEETLIKASRSRISESGKRFSMYLKRSRQQPKRGQSFLRSGGVVRQDTRSSQPRR</sequence>
<evidence type="ECO:0000313" key="3">
    <source>
        <dbReference type="EMBL" id="KAA3480811.1"/>
    </source>
</evidence>
<keyword evidence="4" id="KW-1185">Reference proteome</keyword>
<dbReference type="OrthoDB" id="1936908at2759"/>
<evidence type="ECO:0000256" key="1">
    <source>
        <dbReference type="SAM" id="MobiDB-lite"/>
    </source>
</evidence>
<reference evidence="4" key="1">
    <citation type="journal article" date="2019" name="Plant Biotechnol. J.">
        <title>Genome sequencing of the Australian wild diploid species Gossypium australe highlights disease resistance and delayed gland morphogenesis.</title>
        <authorList>
            <person name="Cai Y."/>
            <person name="Cai X."/>
            <person name="Wang Q."/>
            <person name="Wang P."/>
            <person name="Zhang Y."/>
            <person name="Cai C."/>
            <person name="Xu Y."/>
            <person name="Wang K."/>
            <person name="Zhou Z."/>
            <person name="Wang C."/>
            <person name="Geng S."/>
            <person name="Li B."/>
            <person name="Dong Q."/>
            <person name="Hou Y."/>
            <person name="Wang H."/>
            <person name="Ai P."/>
            <person name="Liu Z."/>
            <person name="Yi F."/>
            <person name="Sun M."/>
            <person name="An G."/>
            <person name="Cheng J."/>
            <person name="Zhang Y."/>
            <person name="Shi Q."/>
            <person name="Xie Y."/>
            <person name="Shi X."/>
            <person name="Chang Y."/>
            <person name="Huang F."/>
            <person name="Chen Y."/>
            <person name="Hong S."/>
            <person name="Mi L."/>
            <person name="Sun Q."/>
            <person name="Zhang L."/>
            <person name="Zhou B."/>
            <person name="Peng R."/>
            <person name="Zhang X."/>
            <person name="Liu F."/>
        </authorList>
    </citation>
    <scope>NUCLEOTIDE SEQUENCE [LARGE SCALE GENOMIC DNA]</scope>
    <source>
        <strain evidence="4">cv. PA1801</strain>
    </source>
</reference>
<gene>
    <name evidence="3" type="ORF">EPI10_021223</name>
</gene>
<dbReference type="EMBL" id="SMMG02000003">
    <property type="protein sequence ID" value="KAA3480811.1"/>
    <property type="molecule type" value="Genomic_DNA"/>
</dbReference>
<dbReference type="Pfam" id="PF03732">
    <property type="entry name" value="Retrotrans_gag"/>
    <property type="match status" value="1"/>
</dbReference>
<evidence type="ECO:0000259" key="2">
    <source>
        <dbReference type="Pfam" id="PF03732"/>
    </source>
</evidence>
<dbReference type="InterPro" id="IPR005162">
    <property type="entry name" value="Retrotrans_gag_dom"/>
</dbReference>
<organism evidence="3 4">
    <name type="scientific">Gossypium australe</name>
    <dbReference type="NCBI Taxonomy" id="47621"/>
    <lineage>
        <taxon>Eukaryota</taxon>
        <taxon>Viridiplantae</taxon>
        <taxon>Streptophyta</taxon>
        <taxon>Embryophyta</taxon>
        <taxon>Tracheophyta</taxon>
        <taxon>Spermatophyta</taxon>
        <taxon>Magnoliopsida</taxon>
        <taxon>eudicotyledons</taxon>
        <taxon>Gunneridae</taxon>
        <taxon>Pentapetalae</taxon>
        <taxon>rosids</taxon>
        <taxon>malvids</taxon>
        <taxon>Malvales</taxon>
        <taxon>Malvaceae</taxon>
        <taxon>Malvoideae</taxon>
        <taxon>Gossypium</taxon>
    </lineage>
</organism>